<organism evidence="2 3">
    <name type="scientific">Stenotrophomonas indicatrix</name>
    <dbReference type="NCBI Taxonomy" id="2045451"/>
    <lineage>
        <taxon>Bacteria</taxon>
        <taxon>Pseudomonadati</taxon>
        <taxon>Pseudomonadota</taxon>
        <taxon>Gammaproteobacteria</taxon>
        <taxon>Lysobacterales</taxon>
        <taxon>Lysobacteraceae</taxon>
        <taxon>Stenotrophomonas</taxon>
    </lineage>
</organism>
<dbReference type="EMBL" id="JAUKNN010000035">
    <property type="protein sequence ID" value="MDN8670458.1"/>
    <property type="molecule type" value="Genomic_DNA"/>
</dbReference>
<dbReference type="PANTHER" id="PTHR22916:SF3">
    <property type="entry name" value="UDP-GLCNAC:BETAGAL BETA-1,3-N-ACETYLGLUCOSAMINYLTRANSFERASE-LIKE PROTEIN 1"/>
    <property type="match status" value="1"/>
</dbReference>
<protein>
    <submittedName>
        <fullName evidence="2">Glycosyltransferase family 2 protein</fullName>
    </submittedName>
</protein>
<dbReference type="Gene3D" id="3.90.550.10">
    <property type="entry name" value="Spore Coat Polysaccharide Biosynthesis Protein SpsA, Chain A"/>
    <property type="match status" value="1"/>
</dbReference>
<proteinExistence type="predicted"/>
<evidence type="ECO:0000313" key="2">
    <source>
        <dbReference type="EMBL" id="MDN8670458.1"/>
    </source>
</evidence>
<dbReference type="Pfam" id="PF00535">
    <property type="entry name" value="Glycos_transf_2"/>
    <property type="match status" value="1"/>
</dbReference>
<dbReference type="RefSeq" id="WP_301869870.1">
    <property type="nucleotide sequence ID" value="NZ_JAUKNN010000035.1"/>
</dbReference>
<gene>
    <name evidence="2" type="ORF">Q0S36_14030</name>
</gene>
<evidence type="ECO:0000313" key="3">
    <source>
        <dbReference type="Proteomes" id="UP001174315"/>
    </source>
</evidence>
<dbReference type="SUPFAM" id="SSF53448">
    <property type="entry name" value="Nucleotide-diphospho-sugar transferases"/>
    <property type="match status" value="1"/>
</dbReference>
<comment type="caution">
    <text evidence="2">The sequence shown here is derived from an EMBL/GenBank/DDBJ whole genome shotgun (WGS) entry which is preliminary data.</text>
</comment>
<name>A0ABT8QGS8_9GAMM</name>
<evidence type="ECO:0000259" key="1">
    <source>
        <dbReference type="Pfam" id="PF00535"/>
    </source>
</evidence>
<keyword evidence="3" id="KW-1185">Reference proteome</keyword>
<feature type="domain" description="Glycosyltransferase 2-like" evidence="1">
    <location>
        <begin position="10"/>
        <end position="119"/>
    </location>
</feature>
<dbReference type="InterPro" id="IPR029044">
    <property type="entry name" value="Nucleotide-diphossugar_trans"/>
</dbReference>
<accession>A0ABT8QGS8</accession>
<dbReference type="InterPro" id="IPR001173">
    <property type="entry name" value="Glyco_trans_2-like"/>
</dbReference>
<sequence>MTFVRPSVGVALCTYNGARYLQAQLDSILAQSEPVDEVVIGDDGSSDQTMALLQVFSSRAGAMGIRVEVVQHARNLGYILNFADALQRCRSDILFLCDQDDVWYVDRVATYLQRFQADPGLLLLHSDARLVDGDGVALGGHLLEVLGVHPAEVELERFGLVIDAVLLRNFITGATCALRRALLESALPIAPCWSHDEWLAVVASLDGGLDMIARPTIDYRQHGNNQIGAGRRGLMRHLRQLDLFERQRRQRTADRLLALDALLRRRDVLIAPVRFHGLAALAWRMAWSRLQLYRRADVSLRWIAQDAPRLLARLANVCLAGAGWRGVHAAAAGARAGWRMPR</sequence>
<dbReference type="Proteomes" id="UP001174315">
    <property type="component" value="Unassembled WGS sequence"/>
</dbReference>
<dbReference type="CDD" id="cd04196">
    <property type="entry name" value="GT_2_like_d"/>
    <property type="match status" value="1"/>
</dbReference>
<reference evidence="2" key="1">
    <citation type="submission" date="2023-07" db="EMBL/GenBank/DDBJ databases">
        <title>Stenotrophomonas isolates from soil.</title>
        <authorList>
            <person name="Sharma V."/>
            <person name="Zur-Pinska J."/>
            <person name="Hay A.G."/>
        </authorList>
    </citation>
    <scope>NUCLEOTIDE SEQUENCE</scope>
    <source>
        <strain evidence="2">C2</strain>
    </source>
</reference>
<dbReference type="PANTHER" id="PTHR22916">
    <property type="entry name" value="GLYCOSYLTRANSFERASE"/>
    <property type="match status" value="1"/>
</dbReference>